<feature type="compositionally biased region" description="Basic and acidic residues" evidence="5">
    <location>
        <begin position="454"/>
        <end position="463"/>
    </location>
</feature>
<keyword evidence="2 6" id="KW-0812">Transmembrane</keyword>
<evidence type="ECO:0000313" key="8">
    <source>
        <dbReference type="EMBL" id="EPT02692.1"/>
    </source>
</evidence>
<dbReference type="STRING" id="743788.S8ECP9"/>
<feature type="region of interest" description="Disordered" evidence="5">
    <location>
        <begin position="315"/>
        <end position="384"/>
    </location>
</feature>
<keyword evidence="4 6" id="KW-0472">Membrane</keyword>
<dbReference type="EMBL" id="KE504134">
    <property type="protein sequence ID" value="EPT02692.1"/>
    <property type="molecule type" value="Genomic_DNA"/>
</dbReference>
<dbReference type="GO" id="GO:0005778">
    <property type="term" value="C:peroxisomal membrane"/>
    <property type="evidence" value="ECO:0007669"/>
    <property type="project" value="UniProtKB-ARBA"/>
</dbReference>
<name>S8ECP9_FOMSC</name>
<evidence type="ECO:0000256" key="3">
    <source>
        <dbReference type="ARBA" id="ARBA00022989"/>
    </source>
</evidence>
<proteinExistence type="predicted"/>
<dbReference type="OrthoDB" id="5586090at2759"/>
<evidence type="ECO:0000256" key="5">
    <source>
        <dbReference type="SAM" id="MobiDB-lite"/>
    </source>
</evidence>
<accession>S8ECP9</accession>
<dbReference type="HOGENOM" id="CLU_025142_0_0_1"/>
<evidence type="ECO:0000256" key="2">
    <source>
        <dbReference type="ARBA" id="ARBA00022692"/>
    </source>
</evidence>
<evidence type="ECO:0000256" key="6">
    <source>
        <dbReference type="SAM" id="Phobius"/>
    </source>
</evidence>
<organism evidence="8 9">
    <name type="scientific">Fomitopsis schrenkii</name>
    <name type="common">Brown rot fungus</name>
    <dbReference type="NCBI Taxonomy" id="2126942"/>
    <lineage>
        <taxon>Eukaryota</taxon>
        <taxon>Fungi</taxon>
        <taxon>Dikarya</taxon>
        <taxon>Basidiomycota</taxon>
        <taxon>Agaricomycotina</taxon>
        <taxon>Agaricomycetes</taxon>
        <taxon>Polyporales</taxon>
        <taxon>Fomitopsis</taxon>
    </lineage>
</organism>
<evidence type="ECO:0000313" key="9">
    <source>
        <dbReference type="Proteomes" id="UP000015241"/>
    </source>
</evidence>
<dbReference type="InParanoid" id="S8ECP9"/>
<reference evidence="8 9" key="1">
    <citation type="journal article" date="2012" name="Science">
        <title>The Paleozoic origin of enzymatic lignin decomposition reconstructed from 31 fungal genomes.</title>
        <authorList>
            <person name="Floudas D."/>
            <person name="Binder M."/>
            <person name="Riley R."/>
            <person name="Barry K."/>
            <person name="Blanchette R.A."/>
            <person name="Henrissat B."/>
            <person name="Martinez A.T."/>
            <person name="Otillar R."/>
            <person name="Spatafora J.W."/>
            <person name="Yadav J.S."/>
            <person name="Aerts A."/>
            <person name="Benoit I."/>
            <person name="Boyd A."/>
            <person name="Carlson A."/>
            <person name="Copeland A."/>
            <person name="Coutinho P.M."/>
            <person name="de Vries R.P."/>
            <person name="Ferreira P."/>
            <person name="Findley K."/>
            <person name="Foster B."/>
            <person name="Gaskell J."/>
            <person name="Glotzer D."/>
            <person name="Gorecki P."/>
            <person name="Heitman J."/>
            <person name="Hesse C."/>
            <person name="Hori C."/>
            <person name="Igarashi K."/>
            <person name="Jurgens J.A."/>
            <person name="Kallen N."/>
            <person name="Kersten P."/>
            <person name="Kohler A."/>
            <person name="Kuees U."/>
            <person name="Kumar T.K.A."/>
            <person name="Kuo A."/>
            <person name="LaButti K."/>
            <person name="Larrondo L.F."/>
            <person name="Lindquist E."/>
            <person name="Ling A."/>
            <person name="Lombard V."/>
            <person name="Lucas S."/>
            <person name="Lundell T."/>
            <person name="Martin R."/>
            <person name="McLaughlin D.J."/>
            <person name="Morgenstern I."/>
            <person name="Morin E."/>
            <person name="Murat C."/>
            <person name="Nagy L.G."/>
            <person name="Nolan M."/>
            <person name="Ohm R.A."/>
            <person name="Patyshakuliyeva A."/>
            <person name="Rokas A."/>
            <person name="Ruiz-Duenas F.J."/>
            <person name="Sabat G."/>
            <person name="Salamov A."/>
            <person name="Samejima M."/>
            <person name="Schmutz J."/>
            <person name="Slot J.C."/>
            <person name="St John F."/>
            <person name="Stenlid J."/>
            <person name="Sun H."/>
            <person name="Sun S."/>
            <person name="Syed K."/>
            <person name="Tsang A."/>
            <person name="Wiebenga A."/>
            <person name="Young D."/>
            <person name="Pisabarro A."/>
            <person name="Eastwood D.C."/>
            <person name="Martin F."/>
            <person name="Cullen D."/>
            <person name="Grigoriev I.V."/>
            <person name="Hibbett D.S."/>
        </authorList>
    </citation>
    <scope>NUCLEOTIDE SEQUENCE</scope>
    <source>
        <strain evidence="9">FP-58527</strain>
    </source>
</reference>
<feature type="region of interest" description="Disordered" evidence="5">
    <location>
        <begin position="423"/>
        <end position="478"/>
    </location>
</feature>
<dbReference type="Pfam" id="PF06398">
    <property type="entry name" value="Pex24p"/>
    <property type="match status" value="1"/>
</dbReference>
<feature type="domain" description="TECPR1-like DysF" evidence="7">
    <location>
        <begin position="16"/>
        <end position="418"/>
    </location>
</feature>
<feature type="transmembrane region" description="Helical" evidence="6">
    <location>
        <begin position="142"/>
        <end position="168"/>
    </location>
</feature>
<evidence type="ECO:0000256" key="1">
    <source>
        <dbReference type="ARBA" id="ARBA00004308"/>
    </source>
</evidence>
<dbReference type="AlphaFoldDB" id="S8ECP9"/>
<gene>
    <name evidence="8" type="ORF">FOMPIDRAFT_52360</name>
</gene>
<dbReference type="PANTHER" id="PTHR31679">
    <property type="entry name" value="PEROXISOMAL MEMBRANE PROTEIN PEX30-RELATED"/>
    <property type="match status" value="1"/>
</dbReference>
<keyword evidence="3 6" id="KW-1133">Transmembrane helix</keyword>
<dbReference type="InterPro" id="IPR052646">
    <property type="entry name" value="Peroxisomal_PEX28-32"/>
</dbReference>
<evidence type="ECO:0000259" key="7">
    <source>
        <dbReference type="Pfam" id="PF06398"/>
    </source>
</evidence>
<dbReference type="Proteomes" id="UP000015241">
    <property type="component" value="Unassembled WGS sequence"/>
</dbReference>
<feature type="transmembrane region" description="Helical" evidence="6">
    <location>
        <begin position="20"/>
        <end position="36"/>
    </location>
</feature>
<sequence length="490" mass="54009">MSKLVETSAPLPLVEFLSTLPSPLVTALVGLAPHIVRVRRVAQVLSWKTTWEDSWIALGILWGVCLFAESGVRYLLPLLATSGLVYATWRQKSIPGPIFATEDSLQQTIADLTTLHVLLPAVSLPTALPPTTVLLRVLAISYVPYLLLTFFVPLRILLAVAGTVLFTWRARWASLLRRGLWRSAHVRWAVYRGWAIISGQAPSPNLATLRTATPASVASAESPAEPPAHAVRFLFTVNENQRWWVGLDWTAALLPGERPSWCSASLQPMQPPAAFALPAPTTVYMRNADGTRAKRTARWRWAEPEWRVVVHKEGEPAARVERPLPKEEPLSTTASGAARMLRAAGKMREGSISGSPERPKDKDRENDEGEYHVGGEDEDEEEELFTDPDGWVYADNKWEGASAKGGMGKYTRYRRWTRIAILIETVDPAEPGETGIQRDDDGEYTTNTPSPAHGRPDSLDKKSPAAPAADEEKDGLRKRLKAAVQIATAS</sequence>
<dbReference type="GO" id="GO:0007031">
    <property type="term" value="P:peroxisome organization"/>
    <property type="evidence" value="ECO:0007669"/>
    <property type="project" value="TreeGrafter"/>
</dbReference>
<dbReference type="GO" id="GO:0012505">
    <property type="term" value="C:endomembrane system"/>
    <property type="evidence" value="ECO:0007669"/>
    <property type="project" value="UniProtKB-SubCell"/>
</dbReference>
<feature type="compositionally biased region" description="Basic and acidic residues" evidence="5">
    <location>
        <begin position="315"/>
        <end position="329"/>
    </location>
</feature>
<evidence type="ECO:0000256" key="4">
    <source>
        <dbReference type="ARBA" id="ARBA00023136"/>
    </source>
</evidence>
<dbReference type="InterPro" id="IPR010482">
    <property type="entry name" value="TECPR1-like_DysF"/>
</dbReference>
<feature type="transmembrane region" description="Helical" evidence="6">
    <location>
        <begin position="56"/>
        <end position="76"/>
    </location>
</feature>
<dbReference type="PANTHER" id="PTHR31679:SF2">
    <property type="entry name" value="PEROXISOMAL MEMBRANE PROTEIN PEX30-RELATED"/>
    <property type="match status" value="1"/>
</dbReference>
<dbReference type="eggNOG" id="ENOG502QT80">
    <property type="taxonomic scope" value="Eukaryota"/>
</dbReference>
<protein>
    <recommendedName>
        <fullName evidence="7">TECPR1-like DysF domain-containing protein</fullName>
    </recommendedName>
</protein>
<feature type="compositionally biased region" description="Basic and acidic residues" evidence="5">
    <location>
        <begin position="357"/>
        <end position="375"/>
    </location>
</feature>
<keyword evidence="9" id="KW-1185">Reference proteome</keyword>
<comment type="subcellular location">
    <subcellularLocation>
        <location evidence="1">Endomembrane system</location>
    </subcellularLocation>
</comment>